<feature type="compositionally biased region" description="Low complexity" evidence="1">
    <location>
        <begin position="125"/>
        <end position="140"/>
    </location>
</feature>
<dbReference type="Pfam" id="PF00905">
    <property type="entry name" value="Transpeptidase"/>
    <property type="match status" value="1"/>
</dbReference>
<feature type="region of interest" description="Disordered" evidence="1">
    <location>
        <begin position="102"/>
        <end position="140"/>
    </location>
</feature>
<feature type="domain" description="Penicillin-binding protein transpeptidase" evidence="2">
    <location>
        <begin position="298"/>
        <end position="576"/>
    </location>
</feature>
<dbReference type="InterPro" id="IPR001460">
    <property type="entry name" value="PCN-bd_Tpept"/>
</dbReference>
<evidence type="ECO:0000259" key="2">
    <source>
        <dbReference type="Pfam" id="PF00905"/>
    </source>
</evidence>
<sequence>MAKAARPALCVLTVAALVGISGCGGGSKGKSGNGSGGAVGVAPTPSETVASPQTVAQAFLDAWAAGDWHKAASYTDNAANAEAGLKAEMTSLAPQKITLTLGEQSDPSASGSGTPSGGSGGGSGSSSTAGTPTAAAPPTSTAAPAIAHFSFAVADDFGTNLTWQYKSGLNLVQGSGGQPQVHWSYSVIHPALLSTTLLKAAPPKMTVTDATGTKIDTKAHPTLANTVNLLSTHVPTGQTPLALTIEFTDANTGAPLSGAQPVSIGAASTAPMTVKTTLRPAVQNAMEAAVKQFPNSGMVAIQPSTGDILGIATNGPGNIATQATRAPGSTFKVLTTALALQKGLKPTDPVTCDPKVNVEGKDITNDKDLANGIPGATLRDAFLQSCNTAFVHLALDGKLGTDYGALAEEGKTYFGLNQKWDLGMGAATYGTAKDQQVIPATGKGTFARDAFGQGDITMSPLVMASVAATVCAGQFHQPVLVPGAPTITATPLPAGVSQQLTTLMEGVATSGTAANVFGGLTGIAAKTGSAESADSAKTHTTDSWMVVFDKAHDIAFAALVLNGGFGKAAAGPEINAVLHAPGVR</sequence>
<evidence type="ECO:0000313" key="4">
    <source>
        <dbReference type="Proteomes" id="UP001500751"/>
    </source>
</evidence>
<dbReference type="PROSITE" id="PS51257">
    <property type="entry name" value="PROKAR_LIPOPROTEIN"/>
    <property type="match status" value="1"/>
</dbReference>
<dbReference type="PANTHER" id="PTHR30627">
    <property type="entry name" value="PEPTIDOGLYCAN D,D-TRANSPEPTIDASE"/>
    <property type="match status" value="1"/>
</dbReference>
<accession>A0ABP5GQ70</accession>
<dbReference type="InterPro" id="IPR050515">
    <property type="entry name" value="Beta-lactam/transpept"/>
</dbReference>
<organism evidence="3 4">
    <name type="scientific">Catenulispora yoronensis</name>
    <dbReference type="NCBI Taxonomy" id="450799"/>
    <lineage>
        <taxon>Bacteria</taxon>
        <taxon>Bacillati</taxon>
        <taxon>Actinomycetota</taxon>
        <taxon>Actinomycetes</taxon>
        <taxon>Catenulisporales</taxon>
        <taxon>Catenulisporaceae</taxon>
        <taxon>Catenulispora</taxon>
    </lineage>
</organism>
<dbReference type="PANTHER" id="PTHR30627:SF24">
    <property type="entry name" value="PENICILLIN-BINDING PROTEIN 4B"/>
    <property type="match status" value="1"/>
</dbReference>
<dbReference type="InterPro" id="IPR012338">
    <property type="entry name" value="Beta-lactam/transpept-like"/>
</dbReference>
<proteinExistence type="predicted"/>
<dbReference type="Proteomes" id="UP001500751">
    <property type="component" value="Unassembled WGS sequence"/>
</dbReference>
<evidence type="ECO:0000256" key="1">
    <source>
        <dbReference type="SAM" id="MobiDB-lite"/>
    </source>
</evidence>
<feature type="compositionally biased region" description="Gly residues" evidence="1">
    <location>
        <begin position="114"/>
        <end position="124"/>
    </location>
</feature>
<dbReference type="Gene3D" id="3.40.710.10">
    <property type="entry name" value="DD-peptidase/beta-lactamase superfamily"/>
    <property type="match status" value="1"/>
</dbReference>
<evidence type="ECO:0000313" key="3">
    <source>
        <dbReference type="EMBL" id="GAA2050993.1"/>
    </source>
</evidence>
<keyword evidence="4" id="KW-1185">Reference proteome</keyword>
<comment type="caution">
    <text evidence="3">The sequence shown here is derived from an EMBL/GenBank/DDBJ whole genome shotgun (WGS) entry which is preliminary data.</text>
</comment>
<dbReference type="SUPFAM" id="SSF56601">
    <property type="entry name" value="beta-lactamase/transpeptidase-like"/>
    <property type="match status" value="1"/>
</dbReference>
<name>A0ABP5GQ70_9ACTN</name>
<reference evidence="4" key="1">
    <citation type="journal article" date="2019" name="Int. J. Syst. Evol. Microbiol.">
        <title>The Global Catalogue of Microorganisms (GCM) 10K type strain sequencing project: providing services to taxonomists for standard genome sequencing and annotation.</title>
        <authorList>
            <consortium name="The Broad Institute Genomics Platform"/>
            <consortium name="The Broad Institute Genome Sequencing Center for Infectious Disease"/>
            <person name="Wu L."/>
            <person name="Ma J."/>
        </authorList>
    </citation>
    <scope>NUCLEOTIDE SEQUENCE [LARGE SCALE GENOMIC DNA]</scope>
    <source>
        <strain evidence="4">JCM 16014</strain>
    </source>
</reference>
<dbReference type="EMBL" id="BAAAQN010000050">
    <property type="protein sequence ID" value="GAA2050993.1"/>
    <property type="molecule type" value="Genomic_DNA"/>
</dbReference>
<gene>
    <name evidence="3" type="ORF">GCM10009839_67240</name>
</gene>
<protein>
    <recommendedName>
        <fullName evidence="2">Penicillin-binding protein transpeptidase domain-containing protein</fullName>
    </recommendedName>
</protein>